<sequence length="200" mass="22911">MRNRDYHKKKAIRFKSSIHWDKYKSLRNRVNKQMRKSKIDFYHKEIGDCTYSNDFKKIWSLINSLTGRNNKSSSITEISVNDNSITDSILIAEKFNEYFVNIGPSLASETSEEPEAGEEPLTQHTTNSYNNSNPTTDTIFHFHRINVENVFLALMNLKINKSTGLDKIPANVLGLSADIIAPSLTYIFHLSLDTGIYVED</sequence>
<dbReference type="PANTHER" id="PTHR47510">
    <property type="entry name" value="REVERSE TRANSCRIPTASE DOMAIN-CONTAINING PROTEIN"/>
    <property type="match status" value="1"/>
</dbReference>
<protein>
    <submittedName>
        <fullName evidence="1">Uncharacterized protein</fullName>
    </submittedName>
</protein>
<keyword evidence="2" id="KW-1185">Reference proteome</keyword>
<dbReference type="EMBL" id="CACRXK020012085">
    <property type="protein sequence ID" value="CAB4022666.1"/>
    <property type="molecule type" value="Genomic_DNA"/>
</dbReference>
<evidence type="ECO:0000313" key="2">
    <source>
        <dbReference type="Proteomes" id="UP001152795"/>
    </source>
</evidence>
<reference evidence="1" key="1">
    <citation type="submission" date="2020-04" db="EMBL/GenBank/DDBJ databases">
        <authorList>
            <person name="Alioto T."/>
            <person name="Alioto T."/>
            <person name="Gomez Garrido J."/>
        </authorList>
    </citation>
    <scope>NUCLEOTIDE SEQUENCE</scope>
    <source>
        <strain evidence="1">A484AB</strain>
    </source>
</reference>
<dbReference type="Proteomes" id="UP001152795">
    <property type="component" value="Unassembled WGS sequence"/>
</dbReference>
<comment type="caution">
    <text evidence="1">The sequence shown here is derived from an EMBL/GenBank/DDBJ whole genome shotgun (WGS) entry which is preliminary data.</text>
</comment>
<dbReference type="PANTHER" id="PTHR47510:SF3">
    <property type="entry name" value="ENDO_EXONUCLEASE_PHOSPHATASE DOMAIN-CONTAINING PROTEIN"/>
    <property type="match status" value="1"/>
</dbReference>
<accession>A0A7D9KZ51</accession>
<organism evidence="1 2">
    <name type="scientific">Paramuricea clavata</name>
    <name type="common">Red gorgonian</name>
    <name type="synonym">Violescent sea-whip</name>
    <dbReference type="NCBI Taxonomy" id="317549"/>
    <lineage>
        <taxon>Eukaryota</taxon>
        <taxon>Metazoa</taxon>
        <taxon>Cnidaria</taxon>
        <taxon>Anthozoa</taxon>
        <taxon>Octocorallia</taxon>
        <taxon>Malacalcyonacea</taxon>
        <taxon>Plexauridae</taxon>
        <taxon>Paramuricea</taxon>
    </lineage>
</organism>
<gene>
    <name evidence="1" type="ORF">PACLA_8A007031</name>
</gene>
<proteinExistence type="predicted"/>
<dbReference type="OrthoDB" id="2717295at2759"/>
<evidence type="ECO:0000313" key="1">
    <source>
        <dbReference type="EMBL" id="CAB4022666.1"/>
    </source>
</evidence>
<name>A0A7D9KZ51_PARCT</name>
<dbReference type="AlphaFoldDB" id="A0A7D9KZ51"/>